<dbReference type="PANTHER" id="PTHR43794">
    <property type="entry name" value="AMINOHYDROLASE SSNA-RELATED"/>
    <property type="match status" value="1"/>
</dbReference>
<dbReference type="AlphaFoldDB" id="A0A374P120"/>
<dbReference type="RefSeq" id="WP_117631468.1">
    <property type="nucleotide sequence ID" value="NZ_QSON01000014.1"/>
</dbReference>
<protein>
    <submittedName>
        <fullName evidence="4">Amidohydrolase</fullName>
    </submittedName>
</protein>
<evidence type="ECO:0000313" key="5">
    <source>
        <dbReference type="Proteomes" id="UP000263014"/>
    </source>
</evidence>
<dbReference type="Gene3D" id="2.30.40.10">
    <property type="entry name" value="Urease, subunit C, domain 1"/>
    <property type="match status" value="1"/>
</dbReference>
<comment type="caution">
    <text evidence="4">The sequence shown here is derived from an EMBL/GenBank/DDBJ whole genome shotgun (WGS) entry which is preliminary data.</text>
</comment>
<dbReference type="InterPro" id="IPR032466">
    <property type="entry name" value="Metal_Hydrolase"/>
</dbReference>
<accession>A0A374P120</accession>
<dbReference type="InterPro" id="IPR050287">
    <property type="entry name" value="MTA/SAH_deaminase"/>
</dbReference>
<feature type="region of interest" description="Disordered" evidence="2">
    <location>
        <begin position="47"/>
        <end position="67"/>
    </location>
</feature>
<dbReference type="InterPro" id="IPR006680">
    <property type="entry name" value="Amidohydro-rel"/>
</dbReference>
<dbReference type="GO" id="GO:0016810">
    <property type="term" value="F:hydrolase activity, acting on carbon-nitrogen (but not peptide) bonds"/>
    <property type="evidence" value="ECO:0007669"/>
    <property type="project" value="InterPro"/>
</dbReference>
<evidence type="ECO:0000256" key="1">
    <source>
        <dbReference type="ARBA" id="ARBA00022801"/>
    </source>
</evidence>
<dbReference type="CDD" id="cd01298">
    <property type="entry name" value="ATZ_TRZ_like"/>
    <property type="match status" value="1"/>
</dbReference>
<dbReference type="PANTHER" id="PTHR43794:SF11">
    <property type="entry name" value="AMIDOHYDROLASE-RELATED DOMAIN-CONTAINING PROTEIN"/>
    <property type="match status" value="1"/>
</dbReference>
<dbReference type="EMBL" id="QSON01000014">
    <property type="protein sequence ID" value="RGI99102.1"/>
    <property type="molecule type" value="Genomic_DNA"/>
</dbReference>
<evidence type="ECO:0000259" key="3">
    <source>
        <dbReference type="Pfam" id="PF01979"/>
    </source>
</evidence>
<dbReference type="SUPFAM" id="SSF51338">
    <property type="entry name" value="Composite domain of metallo-dependent hydrolases"/>
    <property type="match status" value="2"/>
</dbReference>
<feature type="domain" description="Amidohydrolase-related" evidence="3">
    <location>
        <begin position="78"/>
        <end position="425"/>
    </location>
</feature>
<dbReference type="InterPro" id="IPR011059">
    <property type="entry name" value="Metal-dep_hydrolase_composite"/>
</dbReference>
<dbReference type="Gene3D" id="3.20.20.140">
    <property type="entry name" value="Metal-dependent hydrolases"/>
    <property type="match status" value="1"/>
</dbReference>
<organism evidence="4 5">
    <name type="scientific">Hungatella hathewayi</name>
    <dbReference type="NCBI Taxonomy" id="154046"/>
    <lineage>
        <taxon>Bacteria</taxon>
        <taxon>Bacillati</taxon>
        <taxon>Bacillota</taxon>
        <taxon>Clostridia</taxon>
        <taxon>Lachnospirales</taxon>
        <taxon>Lachnospiraceae</taxon>
        <taxon>Hungatella</taxon>
    </lineage>
</organism>
<evidence type="ECO:0000313" key="4">
    <source>
        <dbReference type="EMBL" id="RGI99102.1"/>
    </source>
</evidence>
<dbReference type="SUPFAM" id="SSF51556">
    <property type="entry name" value="Metallo-dependent hydrolases"/>
    <property type="match status" value="1"/>
</dbReference>
<dbReference type="Pfam" id="PF01979">
    <property type="entry name" value="Amidohydro_1"/>
    <property type="match status" value="1"/>
</dbReference>
<reference evidence="4 5" key="1">
    <citation type="submission" date="2018-08" db="EMBL/GenBank/DDBJ databases">
        <title>A genome reference for cultivated species of the human gut microbiota.</title>
        <authorList>
            <person name="Zou Y."/>
            <person name="Xue W."/>
            <person name="Luo G."/>
        </authorList>
    </citation>
    <scope>NUCLEOTIDE SEQUENCE [LARGE SCALE GENOMIC DNA]</scope>
    <source>
        <strain evidence="4 5">TM09-12</strain>
    </source>
</reference>
<name>A0A374P120_9FIRM</name>
<dbReference type="Proteomes" id="UP000263014">
    <property type="component" value="Unassembled WGS sequence"/>
</dbReference>
<evidence type="ECO:0000256" key="2">
    <source>
        <dbReference type="SAM" id="MobiDB-lite"/>
    </source>
</evidence>
<keyword evidence="1 4" id="KW-0378">Hydrolase</keyword>
<proteinExistence type="predicted"/>
<sequence>MSTIITNVAVVTMNETHEVIQHGFAAWKGGEITAVGTMDMLEALIAEETDEETDDERDDETDDETGESLRLIDGKGGILMPGMVNLHAHMGMIPFRGLGDDCKDRLRVFLLPMEQRAMDAELVYLSTKYAAAEMLLAGVTTVFDMYYFEAEAARAMDEMGIRGIAGETIMEEEACDFKDPYEALSYGESLMKKYQGHPRISACVAPHGTTTCSAGLLKAAWKLDDAFGAPFSLHTAEMDYEMDYFRETSEQTPAGYLDSLGVLGKHTLAAHCIQMTEADLRLFAKRGASVAHCIGSNTKAAKGVAPVSRMRELGIFVGLGTDGPASGNTLDLFTQMKLFANFHKNETRNRSAFPARQVVEMATIGGAKALHMEQKIGSIEVGKRADLVLVETRSANMFPIYDPYSALVYSAGPSNVDMVFVEGTCVVKDGKLAEKSVEVLRGELAGKMAKTAFAEEVLFSL</sequence>
<feature type="compositionally biased region" description="Acidic residues" evidence="2">
    <location>
        <begin position="47"/>
        <end position="66"/>
    </location>
</feature>
<gene>
    <name evidence="4" type="ORF">DXD79_23870</name>
</gene>